<evidence type="ECO:0000256" key="1">
    <source>
        <dbReference type="ARBA" id="ARBA00005582"/>
    </source>
</evidence>
<dbReference type="Proteomes" id="UP000310506">
    <property type="component" value="Unassembled WGS sequence"/>
</dbReference>
<comment type="caution">
    <text evidence="3">The sequence shown here is derived from an EMBL/GenBank/DDBJ whole genome shotgun (WGS) entry which is preliminary data.</text>
</comment>
<gene>
    <name evidence="3" type="ORF">ESZ54_07070</name>
</gene>
<sequence length="192" mass="22419">MNLVTAIENFKPWNEQEEYDKLLMLAELKNNPQAFDRESLTVHFTASAWVVNQNKDKILMIYHNIYDSWSWLGGHADGDQDLLHVAIKEVKEESGLTEVTPLMEDIFSLEVLTVDGHIKHGKYVSSHLHMNVTYLIEADETAPLSIKPDENSGISWYTFEEGLERSTQYWFKEWVYPKLNKKLELFKQNKLN</sequence>
<dbReference type="OrthoDB" id="9787880at2"/>
<dbReference type="Pfam" id="PF00293">
    <property type="entry name" value="NUDIX"/>
    <property type="match status" value="1"/>
</dbReference>
<evidence type="ECO:0000259" key="2">
    <source>
        <dbReference type="PROSITE" id="PS51462"/>
    </source>
</evidence>
<accession>A0A4S3B3R8</accession>
<dbReference type="PROSITE" id="PS51462">
    <property type="entry name" value="NUDIX"/>
    <property type="match status" value="1"/>
</dbReference>
<organism evidence="3 4">
    <name type="scientific">Vagococcus silagei</name>
    <dbReference type="NCBI Taxonomy" id="2508885"/>
    <lineage>
        <taxon>Bacteria</taxon>
        <taxon>Bacillati</taxon>
        <taxon>Bacillota</taxon>
        <taxon>Bacilli</taxon>
        <taxon>Lactobacillales</taxon>
        <taxon>Enterococcaceae</taxon>
        <taxon>Vagococcus</taxon>
    </lineage>
</organism>
<dbReference type="InterPro" id="IPR000086">
    <property type="entry name" value="NUDIX_hydrolase_dom"/>
</dbReference>
<dbReference type="CDD" id="cd03674">
    <property type="entry name" value="NUDIX_Hydrolase"/>
    <property type="match status" value="1"/>
</dbReference>
<comment type="similarity">
    <text evidence="1">Belongs to the Nudix hydrolase family.</text>
</comment>
<dbReference type="AlphaFoldDB" id="A0A4S3B3R8"/>
<keyword evidence="4" id="KW-1185">Reference proteome</keyword>
<dbReference type="InterPro" id="IPR015797">
    <property type="entry name" value="NUDIX_hydrolase-like_dom_sf"/>
</dbReference>
<feature type="domain" description="Nudix hydrolase" evidence="2">
    <location>
        <begin position="41"/>
        <end position="182"/>
    </location>
</feature>
<protein>
    <submittedName>
        <fullName evidence="3">NUDIX domain-containing protein</fullName>
    </submittedName>
</protein>
<proteinExistence type="inferred from homology"/>
<dbReference type="Gene3D" id="3.90.79.10">
    <property type="entry name" value="Nucleoside Triphosphate Pyrophosphohydrolase"/>
    <property type="match status" value="1"/>
</dbReference>
<name>A0A4S3B3R8_9ENTE</name>
<dbReference type="EMBL" id="SDGV01000016">
    <property type="protein sequence ID" value="THB61088.1"/>
    <property type="molecule type" value="Genomic_DNA"/>
</dbReference>
<evidence type="ECO:0000313" key="4">
    <source>
        <dbReference type="Proteomes" id="UP000310506"/>
    </source>
</evidence>
<evidence type="ECO:0000313" key="3">
    <source>
        <dbReference type="EMBL" id="THB61088.1"/>
    </source>
</evidence>
<dbReference type="RefSeq" id="WP_136136969.1">
    <property type="nucleotide sequence ID" value="NZ_SDGV01000016.1"/>
</dbReference>
<dbReference type="PANTHER" id="PTHR43736">
    <property type="entry name" value="ADP-RIBOSE PYROPHOSPHATASE"/>
    <property type="match status" value="1"/>
</dbReference>
<dbReference type="SUPFAM" id="SSF55811">
    <property type="entry name" value="Nudix"/>
    <property type="match status" value="1"/>
</dbReference>
<reference evidence="3 4" key="1">
    <citation type="submission" date="2019-01" db="EMBL/GenBank/DDBJ databases">
        <title>Vagococcus silagei sp. nov. isolated from brewer's grain.</title>
        <authorList>
            <person name="Guu J.-R."/>
        </authorList>
    </citation>
    <scope>NUCLEOTIDE SEQUENCE [LARGE SCALE GENOMIC DNA]</scope>
    <source>
        <strain evidence="3 4">2B-2</strain>
    </source>
</reference>
<dbReference type="PANTHER" id="PTHR43736:SF1">
    <property type="entry name" value="DIHYDRONEOPTERIN TRIPHOSPHATE DIPHOSPHATASE"/>
    <property type="match status" value="1"/>
</dbReference>